<dbReference type="AlphaFoldDB" id="A0A091QLM2"/>
<protein>
    <submittedName>
        <fullName evidence="2">Uncharacterized protein</fullName>
    </submittedName>
</protein>
<organism evidence="2 3">
    <name type="scientific">Mesitornis unicolor</name>
    <name type="common">brown roatelo</name>
    <dbReference type="NCBI Taxonomy" id="54374"/>
    <lineage>
        <taxon>Eukaryota</taxon>
        <taxon>Metazoa</taxon>
        <taxon>Chordata</taxon>
        <taxon>Craniata</taxon>
        <taxon>Vertebrata</taxon>
        <taxon>Euteleostomi</taxon>
        <taxon>Archelosauria</taxon>
        <taxon>Archosauria</taxon>
        <taxon>Dinosauria</taxon>
        <taxon>Saurischia</taxon>
        <taxon>Theropoda</taxon>
        <taxon>Coelurosauria</taxon>
        <taxon>Aves</taxon>
        <taxon>Neognathae</taxon>
        <taxon>Neoaves</taxon>
        <taxon>Columbimorphae</taxon>
        <taxon>Mesitornithiformes</taxon>
        <taxon>Mesitornithidae</taxon>
        <taxon>Mesitornis</taxon>
    </lineage>
</organism>
<dbReference type="EMBL" id="KK799189">
    <property type="protein sequence ID" value="KFQ27506.1"/>
    <property type="molecule type" value="Genomic_DNA"/>
</dbReference>
<evidence type="ECO:0000313" key="3">
    <source>
        <dbReference type="Proteomes" id="UP000053369"/>
    </source>
</evidence>
<evidence type="ECO:0000313" key="2">
    <source>
        <dbReference type="EMBL" id="KFQ27506.1"/>
    </source>
</evidence>
<sequence>RKEVRRVRFQLDKAPPEAEGALHPRNGWALRPPAGAGGESALRALEERIREMREQLRVALLQRSELVATLGTAKG</sequence>
<dbReference type="Proteomes" id="UP000053369">
    <property type="component" value="Unassembled WGS sequence"/>
</dbReference>
<feature type="non-terminal residue" evidence="2">
    <location>
        <position position="75"/>
    </location>
</feature>
<accession>A0A091QLM2</accession>
<name>A0A091QLM2_9AVES</name>
<feature type="region of interest" description="Disordered" evidence="1">
    <location>
        <begin position="17"/>
        <end position="36"/>
    </location>
</feature>
<evidence type="ECO:0000256" key="1">
    <source>
        <dbReference type="SAM" id="MobiDB-lite"/>
    </source>
</evidence>
<keyword evidence="3" id="KW-1185">Reference proteome</keyword>
<feature type="non-terminal residue" evidence="2">
    <location>
        <position position="1"/>
    </location>
</feature>
<proteinExistence type="predicted"/>
<gene>
    <name evidence="2" type="ORF">N332_07779</name>
</gene>
<reference evidence="2 3" key="1">
    <citation type="submission" date="2014-04" db="EMBL/GenBank/DDBJ databases">
        <title>Genome evolution of avian class.</title>
        <authorList>
            <person name="Zhang G."/>
            <person name="Li C."/>
        </authorList>
    </citation>
    <scope>NUCLEOTIDE SEQUENCE [LARGE SCALE GENOMIC DNA]</scope>
    <source>
        <strain evidence="2">BGI_N332</strain>
    </source>
</reference>